<dbReference type="GO" id="GO:0003677">
    <property type="term" value="F:DNA binding"/>
    <property type="evidence" value="ECO:0007669"/>
    <property type="project" value="InterPro"/>
</dbReference>
<reference evidence="2" key="1">
    <citation type="submission" date="2023-03" db="EMBL/GenBank/DDBJ databases">
        <authorList>
            <person name="Shen W."/>
            <person name="Cai J."/>
        </authorList>
    </citation>
    <scope>NUCLEOTIDE SEQUENCE</scope>
    <source>
        <strain evidence="2">B226-2</strain>
    </source>
</reference>
<dbReference type="PANTHER" id="PTHR37038">
    <property type="entry name" value="TRANSCRIPTIONAL REGULATOR-RELATED"/>
    <property type="match status" value="1"/>
</dbReference>
<feature type="domain" description="HTH cro/C1-type" evidence="1">
    <location>
        <begin position="9"/>
        <end position="62"/>
    </location>
</feature>
<sequence>MHWNYGSTFKKIRKSKGLTQKAVIGENLSPATLSKLENDRLTPSLETFQYLLEQIGMDYDEFEYISNAYSLNEKKEIVKEYFQIASNSELPAIYALKAKCEKYLRSRNDRYVEQILSILTSYLALAGGPGTITPLSKSMLNEVWRDLEQLDEWYADDLRMLNGVLYYLPLETVEALYPKLLKNLEKYQDYMNIESLKIALLLNLATLFLENNKLAQCNEASLMAERWAKTAHRYDFVAVCKVRQGICQQDEALFTQGMTILAAIEEDALASEMQKEIDYYLSPAQITLKEE</sequence>
<accession>A0AAW8TU36</accession>
<protein>
    <submittedName>
        <fullName evidence="2">Helix-turn-helix transcriptional regulator</fullName>
    </submittedName>
</protein>
<gene>
    <name evidence="2" type="ORF">P7H43_04125</name>
</gene>
<dbReference type="SMART" id="SM00530">
    <property type="entry name" value="HTH_XRE"/>
    <property type="match status" value="1"/>
</dbReference>
<dbReference type="InterPro" id="IPR011990">
    <property type="entry name" value="TPR-like_helical_dom_sf"/>
</dbReference>
<proteinExistence type="predicted"/>
<dbReference type="InterPro" id="IPR001387">
    <property type="entry name" value="Cro/C1-type_HTH"/>
</dbReference>
<dbReference type="Pfam" id="PF01381">
    <property type="entry name" value="HTH_3"/>
    <property type="match status" value="1"/>
</dbReference>
<dbReference type="Pfam" id="PF21259">
    <property type="entry name" value="Rgg_C"/>
    <property type="match status" value="1"/>
</dbReference>
<dbReference type="CDD" id="cd00093">
    <property type="entry name" value="HTH_XRE"/>
    <property type="match status" value="1"/>
</dbReference>
<dbReference type="SUPFAM" id="SSF47413">
    <property type="entry name" value="lambda repressor-like DNA-binding domains"/>
    <property type="match status" value="1"/>
</dbReference>
<dbReference type="InterPro" id="IPR010057">
    <property type="entry name" value="Transcription_activator_Rgg_C"/>
</dbReference>
<organism evidence="2 3">
    <name type="scientific">Enterococcus asini</name>
    <dbReference type="NCBI Taxonomy" id="57732"/>
    <lineage>
        <taxon>Bacteria</taxon>
        <taxon>Bacillati</taxon>
        <taxon>Bacillota</taxon>
        <taxon>Bacilli</taxon>
        <taxon>Lactobacillales</taxon>
        <taxon>Enterococcaceae</taxon>
        <taxon>Enterococcus</taxon>
    </lineage>
</organism>
<dbReference type="PROSITE" id="PS50943">
    <property type="entry name" value="HTH_CROC1"/>
    <property type="match status" value="1"/>
</dbReference>
<dbReference type="PANTHER" id="PTHR37038:SF13">
    <property type="entry name" value="HTH CRO_C1-TYPE DOMAIN-CONTAINING PROTEIN"/>
    <property type="match status" value="1"/>
</dbReference>
<name>A0AAW8TU36_9ENTE</name>
<evidence type="ECO:0000313" key="3">
    <source>
        <dbReference type="Proteomes" id="UP001256711"/>
    </source>
</evidence>
<dbReference type="Proteomes" id="UP001256711">
    <property type="component" value="Unassembled WGS sequence"/>
</dbReference>
<evidence type="ECO:0000313" key="2">
    <source>
        <dbReference type="EMBL" id="MDT2809660.1"/>
    </source>
</evidence>
<evidence type="ECO:0000259" key="1">
    <source>
        <dbReference type="PROSITE" id="PS50943"/>
    </source>
</evidence>
<dbReference type="EMBL" id="JARQBJ010000002">
    <property type="protein sequence ID" value="MDT2809660.1"/>
    <property type="molecule type" value="Genomic_DNA"/>
</dbReference>
<dbReference type="AlphaFoldDB" id="A0AAW8TU36"/>
<dbReference type="InterPro" id="IPR053163">
    <property type="entry name" value="HTH-type_regulator_Rgg"/>
</dbReference>
<dbReference type="InterPro" id="IPR010982">
    <property type="entry name" value="Lambda_DNA-bd_dom_sf"/>
</dbReference>
<comment type="caution">
    <text evidence="2">The sequence shown here is derived from an EMBL/GenBank/DDBJ whole genome shotgun (WGS) entry which is preliminary data.</text>
</comment>
<dbReference type="Gene3D" id="1.25.40.10">
    <property type="entry name" value="Tetratricopeptide repeat domain"/>
    <property type="match status" value="1"/>
</dbReference>
<dbReference type="RefSeq" id="WP_270598141.1">
    <property type="nucleotide sequence ID" value="NZ_JAQESC010000005.1"/>
</dbReference>